<comment type="caution">
    <text evidence="4">The sequence shown here is derived from an EMBL/GenBank/DDBJ whole genome shotgun (WGS) entry which is preliminary data.</text>
</comment>
<keyword evidence="3 4" id="KW-0560">Oxidoreductase</keyword>
<dbReference type="EMBL" id="JACKWY010000003">
    <property type="protein sequence ID" value="MBB6714464.1"/>
    <property type="molecule type" value="Genomic_DNA"/>
</dbReference>
<dbReference type="RefSeq" id="WP_185164043.1">
    <property type="nucleotide sequence ID" value="NZ_JACKWY010000003.1"/>
</dbReference>
<reference evidence="4 5" key="1">
    <citation type="submission" date="2020-08" db="EMBL/GenBank/DDBJ databases">
        <title>Clostridia isolated from Swiss meat.</title>
        <authorList>
            <person name="Wambui J."/>
            <person name="Stevens M.J.A."/>
            <person name="Stephan R."/>
        </authorList>
    </citation>
    <scope>NUCLEOTIDE SEQUENCE [LARGE SCALE GENOMIC DNA]</scope>
    <source>
        <strain evidence="4 5">CM001</strain>
    </source>
</reference>
<evidence type="ECO:0000256" key="3">
    <source>
        <dbReference type="ARBA" id="ARBA00023002"/>
    </source>
</evidence>
<evidence type="ECO:0000256" key="2">
    <source>
        <dbReference type="ARBA" id="ARBA00022573"/>
    </source>
</evidence>
<comment type="pathway">
    <text evidence="1">Cofactor biosynthesis; adenosylcobalamin biosynthesis.</text>
</comment>
<evidence type="ECO:0000313" key="4">
    <source>
        <dbReference type="EMBL" id="MBB6714464.1"/>
    </source>
</evidence>
<dbReference type="NCBIfam" id="TIGR00715">
    <property type="entry name" value="precor6x_red"/>
    <property type="match status" value="1"/>
</dbReference>
<dbReference type="Proteomes" id="UP000585258">
    <property type="component" value="Unassembled WGS sequence"/>
</dbReference>
<proteinExistence type="predicted"/>
<dbReference type="Pfam" id="PF02571">
    <property type="entry name" value="CbiJ"/>
    <property type="match status" value="1"/>
</dbReference>
<dbReference type="GO" id="GO:0016994">
    <property type="term" value="F:precorrin-6A reductase activity"/>
    <property type="evidence" value="ECO:0007669"/>
    <property type="project" value="InterPro"/>
</dbReference>
<dbReference type="NCBIfam" id="NF005970">
    <property type="entry name" value="PRK08057.1-4"/>
    <property type="match status" value="1"/>
</dbReference>
<accession>A0A7X0VQN2</accession>
<dbReference type="AlphaFoldDB" id="A0A7X0VQN2"/>
<dbReference type="UniPathway" id="UPA00148"/>
<keyword evidence="2" id="KW-0169">Cobalamin biosynthesis</keyword>
<protein>
    <submittedName>
        <fullName evidence="4">Cobalt-precorrin-6A reductase</fullName>
        <ecNumber evidence="4">1.3.1.106</ecNumber>
    </submittedName>
</protein>
<dbReference type="GO" id="GO:0009236">
    <property type="term" value="P:cobalamin biosynthetic process"/>
    <property type="evidence" value="ECO:0007669"/>
    <property type="project" value="UniProtKB-UniPathway"/>
</dbReference>
<dbReference type="EC" id="1.3.1.106" evidence="4"/>
<organism evidence="4 5">
    <name type="scientific">Clostridium gasigenes</name>
    <dbReference type="NCBI Taxonomy" id="94869"/>
    <lineage>
        <taxon>Bacteria</taxon>
        <taxon>Bacillati</taxon>
        <taxon>Bacillota</taxon>
        <taxon>Clostridia</taxon>
        <taxon>Eubacteriales</taxon>
        <taxon>Clostridiaceae</taxon>
        <taxon>Clostridium</taxon>
    </lineage>
</organism>
<dbReference type="InterPro" id="IPR003723">
    <property type="entry name" value="Precorrin-6x_reduct"/>
</dbReference>
<evidence type="ECO:0000256" key="1">
    <source>
        <dbReference type="ARBA" id="ARBA00004953"/>
    </source>
</evidence>
<sequence length="259" mass="29192">MIGFILGTSEGKKFLSLINEYTEDIIVSTATEYGGELLSDYKVKHINTKPLDKDGLNKLIKDFNIKVLVDASHPYAEIVSKNAMESCKESNIEYIRYERLGALSKENNKNIIRVKSYEELETVINNIPGNILNTTGSKNIGKILSLNIENRVIHRILPSWQILKEVLELGVEVSDVVAIKGPIGYELNKGFIYQDNIKAIITKDSGVQGGVLEKLKATTDTNIKLIVIEKTKIEYGQVFNKEEEIVNYLKIKYKALLKK</sequence>
<dbReference type="PANTHER" id="PTHR36925:SF1">
    <property type="entry name" value="COBALT-PRECORRIN-6A REDUCTASE"/>
    <property type="match status" value="1"/>
</dbReference>
<dbReference type="PROSITE" id="PS51014">
    <property type="entry name" value="COBK_CBIJ"/>
    <property type="match status" value="1"/>
</dbReference>
<evidence type="ECO:0000313" key="5">
    <source>
        <dbReference type="Proteomes" id="UP000585258"/>
    </source>
</evidence>
<dbReference type="PANTHER" id="PTHR36925">
    <property type="entry name" value="COBALT-PRECORRIN-6A REDUCTASE"/>
    <property type="match status" value="1"/>
</dbReference>
<name>A0A7X0VQN2_9CLOT</name>
<gene>
    <name evidence="4" type="ORF">H7E68_06935</name>
</gene>